<comment type="caution">
    <text evidence="1">The sequence shown here is derived from an EMBL/GenBank/DDBJ whole genome shotgun (WGS) entry which is preliminary data.</text>
</comment>
<protein>
    <submittedName>
        <fullName evidence="1">Uncharacterized protein</fullName>
    </submittedName>
</protein>
<dbReference type="EMBL" id="JANEYF010002372">
    <property type="protein sequence ID" value="KAJ8947507.1"/>
    <property type="molecule type" value="Genomic_DNA"/>
</dbReference>
<name>A0AAV8Y9G2_9CUCU</name>
<accession>A0AAV8Y9G2</accession>
<reference evidence="1" key="1">
    <citation type="journal article" date="2023" name="Insect Mol. Biol.">
        <title>Genome sequencing provides insights into the evolution of gene families encoding plant cell wall-degrading enzymes in longhorned beetles.</title>
        <authorList>
            <person name="Shin N.R."/>
            <person name="Okamura Y."/>
            <person name="Kirsch R."/>
            <person name="Pauchet Y."/>
        </authorList>
    </citation>
    <scope>NUCLEOTIDE SEQUENCE</scope>
    <source>
        <strain evidence="1">RBIC_L_NR</strain>
    </source>
</reference>
<dbReference type="AlphaFoldDB" id="A0AAV8Y9G2"/>
<sequence>MFIFKQVNCLLINTNRDSAHLLLQLRRNFTIKPATSRANLSIPSKFVNSNFYQTCATLQTAKKNLVSGAVSTHNTISSIQIKKRIVRKKKTFDEEGMKPGNYNVVAFVTAEEYDFKRLLEGLKQQDLYEPQTIENNSEVIHAVAKYHIGTEPREIFFFKEGRV</sequence>
<gene>
    <name evidence="1" type="ORF">NQ314_008585</name>
</gene>
<proteinExistence type="predicted"/>
<evidence type="ECO:0000313" key="1">
    <source>
        <dbReference type="EMBL" id="KAJ8947507.1"/>
    </source>
</evidence>
<organism evidence="1 2">
    <name type="scientific">Rhamnusium bicolor</name>
    <dbReference type="NCBI Taxonomy" id="1586634"/>
    <lineage>
        <taxon>Eukaryota</taxon>
        <taxon>Metazoa</taxon>
        <taxon>Ecdysozoa</taxon>
        <taxon>Arthropoda</taxon>
        <taxon>Hexapoda</taxon>
        <taxon>Insecta</taxon>
        <taxon>Pterygota</taxon>
        <taxon>Neoptera</taxon>
        <taxon>Endopterygota</taxon>
        <taxon>Coleoptera</taxon>
        <taxon>Polyphaga</taxon>
        <taxon>Cucujiformia</taxon>
        <taxon>Chrysomeloidea</taxon>
        <taxon>Cerambycidae</taxon>
        <taxon>Lepturinae</taxon>
        <taxon>Rhagiini</taxon>
        <taxon>Rhamnusium</taxon>
    </lineage>
</organism>
<keyword evidence="2" id="KW-1185">Reference proteome</keyword>
<dbReference type="Proteomes" id="UP001162156">
    <property type="component" value="Unassembled WGS sequence"/>
</dbReference>
<evidence type="ECO:0000313" key="2">
    <source>
        <dbReference type="Proteomes" id="UP001162156"/>
    </source>
</evidence>